<keyword evidence="1" id="KW-0677">Repeat</keyword>
<feature type="compositionally biased region" description="Polar residues" evidence="4">
    <location>
        <begin position="284"/>
        <end position="295"/>
    </location>
</feature>
<accession>A0A3L6TL75</accession>
<evidence type="ECO:0000313" key="7">
    <source>
        <dbReference type="Proteomes" id="UP000275267"/>
    </source>
</evidence>
<organism evidence="6 7">
    <name type="scientific">Panicum miliaceum</name>
    <name type="common">Proso millet</name>
    <name type="synonym">Broomcorn millet</name>
    <dbReference type="NCBI Taxonomy" id="4540"/>
    <lineage>
        <taxon>Eukaryota</taxon>
        <taxon>Viridiplantae</taxon>
        <taxon>Streptophyta</taxon>
        <taxon>Embryophyta</taxon>
        <taxon>Tracheophyta</taxon>
        <taxon>Spermatophyta</taxon>
        <taxon>Magnoliopsida</taxon>
        <taxon>Liliopsida</taxon>
        <taxon>Poales</taxon>
        <taxon>Poaceae</taxon>
        <taxon>PACMAD clade</taxon>
        <taxon>Panicoideae</taxon>
        <taxon>Panicodae</taxon>
        <taxon>Paniceae</taxon>
        <taxon>Panicinae</taxon>
        <taxon>Panicum</taxon>
        <taxon>Panicum sect. Panicum</taxon>
    </lineage>
</organism>
<evidence type="ECO:0000259" key="5">
    <source>
        <dbReference type="PROSITE" id="PS50102"/>
    </source>
</evidence>
<dbReference type="InterPro" id="IPR000504">
    <property type="entry name" value="RRM_dom"/>
</dbReference>
<dbReference type="SUPFAM" id="SSF54928">
    <property type="entry name" value="RNA-binding domain, RBD"/>
    <property type="match status" value="2"/>
</dbReference>
<dbReference type="GO" id="GO:0003729">
    <property type="term" value="F:mRNA binding"/>
    <property type="evidence" value="ECO:0007669"/>
    <property type="project" value="TreeGrafter"/>
</dbReference>
<dbReference type="SMART" id="SM00360">
    <property type="entry name" value="RRM"/>
    <property type="match status" value="2"/>
</dbReference>
<evidence type="ECO:0000256" key="3">
    <source>
        <dbReference type="PROSITE-ProRule" id="PRU00176"/>
    </source>
</evidence>
<dbReference type="EMBL" id="PQIB02000001">
    <property type="protein sequence ID" value="RLN40980.1"/>
    <property type="molecule type" value="Genomic_DNA"/>
</dbReference>
<keyword evidence="7" id="KW-1185">Reference proteome</keyword>
<dbReference type="Proteomes" id="UP000275267">
    <property type="component" value="Unassembled WGS sequence"/>
</dbReference>
<dbReference type="AlphaFoldDB" id="A0A3L6TL75"/>
<dbReference type="GO" id="GO:0006417">
    <property type="term" value="P:regulation of translation"/>
    <property type="evidence" value="ECO:0007669"/>
    <property type="project" value="TreeGrafter"/>
</dbReference>
<dbReference type="PANTHER" id="PTHR48032:SF12">
    <property type="entry name" value="RRM DOMAIN-CONTAINING PROTEIN"/>
    <property type="match status" value="1"/>
</dbReference>
<feature type="domain" description="RRM" evidence="5">
    <location>
        <begin position="111"/>
        <end position="188"/>
    </location>
</feature>
<dbReference type="Pfam" id="PF00076">
    <property type="entry name" value="RRM_1"/>
    <property type="match status" value="2"/>
</dbReference>
<comment type="caution">
    <text evidence="6">The sequence shown here is derived from an EMBL/GenBank/DDBJ whole genome shotgun (WGS) entry which is preliminary data.</text>
</comment>
<feature type="domain" description="RRM" evidence="5">
    <location>
        <begin position="9"/>
        <end position="90"/>
    </location>
</feature>
<dbReference type="STRING" id="4540.A0A3L6TL75"/>
<gene>
    <name evidence="6" type="ORF">C2845_PM01G26860</name>
</gene>
<evidence type="ECO:0000313" key="6">
    <source>
        <dbReference type="EMBL" id="RLN40980.1"/>
    </source>
</evidence>
<evidence type="ECO:0000256" key="4">
    <source>
        <dbReference type="SAM" id="MobiDB-lite"/>
    </source>
</evidence>
<evidence type="ECO:0000256" key="2">
    <source>
        <dbReference type="ARBA" id="ARBA00022884"/>
    </source>
</evidence>
<sequence>MEQTEHEPRKLFVGGLPRWGYTQESLRAHFARYGHVVEALVMQYPDGMGRGFGFVEFQDEEAALRALDARETEAHDAFFGRKVDVKKAEKKQGTRSAPTHSSSYKRDGDPKKIFVGGLADNITKDDLSGYFEKFGTITDAVVCHDKLTRKARGFGFVTFDCKEAADKVLENRFHYLKGTNVETTKAKPRPPMDSGGWGRRSPANDYGGMYSPHNGPFVPCNGPYLVPYPYPYFYAPPGIMNYGYMMNQTGTSNDTGMMVVRPPPMMYAHYGSSYGHDAASLKLQSGSGVKGNQPSAGLKSDPAKPDSNLPEVCSSLCLACNAGSRERGDRVTRYCQKWKSAARSGGTRNRAAM</sequence>
<keyword evidence="2 3" id="KW-0694">RNA-binding</keyword>
<reference evidence="7" key="1">
    <citation type="journal article" date="2019" name="Nat. Commun.">
        <title>The genome of broomcorn millet.</title>
        <authorList>
            <person name="Zou C."/>
            <person name="Miki D."/>
            <person name="Li D."/>
            <person name="Tang Q."/>
            <person name="Xiao L."/>
            <person name="Rajput S."/>
            <person name="Deng P."/>
            <person name="Jia W."/>
            <person name="Huang R."/>
            <person name="Zhang M."/>
            <person name="Sun Y."/>
            <person name="Hu J."/>
            <person name="Fu X."/>
            <person name="Schnable P.S."/>
            <person name="Li F."/>
            <person name="Zhang H."/>
            <person name="Feng B."/>
            <person name="Zhu X."/>
            <person name="Liu R."/>
            <person name="Schnable J.C."/>
            <person name="Zhu J.-K."/>
            <person name="Zhang H."/>
        </authorList>
    </citation>
    <scope>NUCLEOTIDE SEQUENCE [LARGE SCALE GENOMIC DNA]</scope>
</reference>
<evidence type="ECO:0000256" key="1">
    <source>
        <dbReference type="ARBA" id="ARBA00022737"/>
    </source>
</evidence>
<proteinExistence type="predicted"/>
<protein>
    <submittedName>
        <fullName evidence="6">Heterogeneous nuclear ribonucleoprotein D-like</fullName>
    </submittedName>
</protein>
<name>A0A3L6TL75_PANMI</name>
<feature type="region of interest" description="Disordered" evidence="4">
    <location>
        <begin position="89"/>
        <end position="108"/>
    </location>
</feature>
<dbReference type="InterPro" id="IPR012677">
    <property type="entry name" value="Nucleotide-bd_a/b_plait_sf"/>
</dbReference>
<feature type="region of interest" description="Disordered" evidence="4">
    <location>
        <begin position="284"/>
        <end position="305"/>
    </location>
</feature>
<dbReference type="PROSITE" id="PS50102">
    <property type="entry name" value="RRM"/>
    <property type="match status" value="2"/>
</dbReference>
<dbReference type="OrthoDB" id="1875751at2759"/>
<dbReference type="Gene3D" id="3.30.70.330">
    <property type="match status" value="2"/>
</dbReference>
<dbReference type="InterPro" id="IPR035979">
    <property type="entry name" value="RBD_domain_sf"/>
</dbReference>
<dbReference type="GO" id="GO:1990904">
    <property type="term" value="C:ribonucleoprotein complex"/>
    <property type="evidence" value="ECO:0007669"/>
    <property type="project" value="UniProtKB-KW"/>
</dbReference>
<dbReference type="PANTHER" id="PTHR48032">
    <property type="entry name" value="RNA-BINDING PROTEIN MUSASHI HOMOLOG RBP6"/>
    <property type="match status" value="1"/>
</dbReference>